<keyword evidence="2" id="KW-0808">Transferase</keyword>
<sequence length="161" mass="17584">GVFQDGTLKLRGVEVRRRDTPAFISQTQLEVIKALANEPADPSPETSKLPLIIALLRRQLAALRAGRIPLEALLISQKLSRTLDKYRTPSPVARAVAQLEAAGKSTTPGQRIRFLYTLGKPGVHAWDLPHSPNPASIDLARYSELFLRAASSVLGPFGVRE</sequence>
<evidence type="ECO:0000313" key="6">
    <source>
        <dbReference type="EMBL" id="GAF95243.1"/>
    </source>
</evidence>
<feature type="non-terminal residue" evidence="6">
    <location>
        <position position="1"/>
    </location>
</feature>
<dbReference type="SUPFAM" id="SSF56672">
    <property type="entry name" value="DNA/RNA polymerases"/>
    <property type="match status" value="1"/>
</dbReference>
<dbReference type="GO" id="GO:0003677">
    <property type="term" value="F:DNA binding"/>
    <property type="evidence" value="ECO:0007669"/>
    <property type="project" value="InterPro"/>
</dbReference>
<dbReference type="GO" id="GO:0003887">
    <property type="term" value="F:DNA-directed DNA polymerase activity"/>
    <property type="evidence" value="ECO:0007669"/>
    <property type="project" value="UniProtKB-KW"/>
</dbReference>
<reference evidence="6" key="1">
    <citation type="journal article" date="2014" name="Front. Microbiol.">
        <title>High frequency of phylogenetically diverse reductive dehalogenase-homologous genes in deep subseafloor sedimentary metagenomes.</title>
        <authorList>
            <person name="Kawai M."/>
            <person name="Futagami T."/>
            <person name="Toyoda A."/>
            <person name="Takaki Y."/>
            <person name="Nishi S."/>
            <person name="Hori S."/>
            <person name="Arai W."/>
            <person name="Tsubouchi T."/>
            <person name="Morono Y."/>
            <person name="Uchiyama I."/>
            <person name="Ito T."/>
            <person name="Fujiyama A."/>
            <person name="Inagaki F."/>
            <person name="Takami H."/>
        </authorList>
    </citation>
    <scope>NUCLEOTIDE SEQUENCE</scope>
    <source>
        <strain evidence="6">Expedition CK06-06</strain>
    </source>
</reference>
<proteinExistence type="predicted"/>
<dbReference type="InterPro" id="IPR043502">
    <property type="entry name" value="DNA/RNA_pol_sf"/>
</dbReference>
<feature type="non-terminal residue" evidence="6">
    <location>
        <position position="161"/>
    </location>
</feature>
<dbReference type="InterPro" id="IPR050240">
    <property type="entry name" value="DNA_pol_type-B"/>
</dbReference>
<feature type="domain" description="DNA-directed DNA polymerase family B multifunctional" evidence="5">
    <location>
        <begin position="7"/>
        <end position="129"/>
    </location>
</feature>
<dbReference type="GO" id="GO:0000166">
    <property type="term" value="F:nucleotide binding"/>
    <property type="evidence" value="ECO:0007669"/>
    <property type="project" value="InterPro"/>
</dbReference>
<accession>X0TNV8</accession>
<dbReference type="InterPro" id="IPR006134">
    <property type="entry name" value="DNA-dir_DNA_pol_B_multi_dom"/>
</dbReference>
<evidence type="ECO:0000256" key="4">
    <source>
        <dbReference type="ARBA" id="ARBA00022932"/>
    </source>
</evidence>
<comment type="caution">
    <text evidence="6">The sequence shown here is derived from an EMBL/GenBank/DDBJ whole genome shotgun (WGS) entry which is preliminary data.</text>
</comment>
<evidence type="ECO:0000256" key="2">
    <source>
        <dbReference type="ARBA" id="ARBA00022679"/>
    </source>
</evidence>
<evidence type="ECO:0000256" key="1">
    <source>
        <dbReference type="ARBA" id="ARBA00012417"/>
    </source>
</evidence>
<evidence type="ECO:0000259" key="5">
    <source>
        <dbReference type="Pfam" id="PF00136"/>
    </source>
</evidence>
<name>X0TNV8_9ZZZZ</name>
<dbReference type="Pfam" id="PF00136">
    <property type="entry name" value="DNA_pol_B"/>
    <property type="match status" value="1"/>
</dbReference>
<keyword evidence="4" id="KW-0239">DNA-directed DNA polymerase</keyword>
<dbReference type="EC" id="2.7.7.7" evidence="1"/>
<gene>
    <name evidence="6" type="ORF">S01H1_23162</name>
</gene>
<dbReference type="Gene3D" id="1.10.132.60">
    <property type="entry name" value="DNA polymerase family B, C-terminal domain"/>
    <property type="match status" value="1"/>
</dbReference>
<keyword evidence="3" id="KW-0548">Nucleotidyltransferase</keyword>
<dbReference type="AlphaFoldDB" id="X0TNV8"/>
<evidence type="ECO:0000256" key="3">
    <source>
        <dbReference type="ARBA" id="ARBA00022695"/>
    </source>
</evidence>
<organism evidence="6">
    <name type="scientific">marine sediment metagenome</name>
    <dbReference type="NCBI Taxonomy" id="412755"/>
    <lineage>
        <taxon>unclassified sequences</taxon>
        <taxon>metagenomes</taxon>
        <taxon>ecological metagenomes</taxon>
    </lineage>
</organism>
<dbReference type="PANTHER" id="PTHR10322">
    <property type="entry name" value="DNA POLYMERASE CATALYTIC SUBUNIT"/>
    <property type="match status" value="1"/>
</dbReference>
<protein>
    <recommendedName>
        <fullName evidence="1">DNA-directed DNA polymerase</fullName>
        <ecNumber evidence="1">2.7.7.7</ecNumber>
    </recommendedName>
</protein>
<dbReference type="PANTHER" id="PTHR10322:SF23">
    <property type="entry name" value="DNA POLYMERASE DELTA CATALYTIC SUBUNIT"/>
    <property type="match status" value="1"/>
</dbReference>
<dbReference type="InterPro" id="IPR042087">
    <property type="entry name" value="DNA_pol_B_thumb"/>
</dbReference>
<dbReference type="EMBL" id="BARS01013279">
    <property type="protein sequence ID" value="GAF95243.1"/>
    <property type="molecule type" value="Genomic_DNA"/>
</dbReference>